<accession>A0A0C3R5L7</accession>
<dbReference type="RefSeq" id="WP_041504416.1">
    <property type="nucleotide sequence ID" value="NZ_JPIT01000032.1"/>
</dbReference>
<organism evidence="2 4">
    <name type="scientific">Sanguibacteroides justesenii</name>
    <dbReference type="NCBI Taxonomy" id="1547597"/>
    <lineage>
        <taxon>Bacteria</taxon>
        <taxon>Pseudomonadati</taxon>
        <taxon>Bacteroidota</taxon>
        <taxon>Bacteroidia</taxon>
        <taxon>Bacteroidales</taxon>
        <taxon>Porphyromonadaceae</taxon>
        <taxon>Sanguibacteroides</taxon>
    </lineage>
</organism>
<protein>
    <submittedName>
        <fullName evidence="2">Uncharacterized protein</fullName>
    </submittedName>
</protein>
<gene>
    <name evidence="2" type="ORF">BA92_08520</name>
    <name evidence="1" type="ORF">IE90_14150</name>
</gene>
<evidence type="ECO:0000313" key="3">
    <source>
        <dbReference type="Proteomes" id="UP000031937"/>
    </source>
</evidence>
<reference evidence="1 3" key="2">
    <citation type="submission" date="2014-07" db="EMBL/GenBank/DDBJ databases">
        <title>Porphyromonadaceae bacterium OUH 334697 = ATCC BAA-2682 = DSM 28341 draft genome.</title>
        <authorList>
            <person name="Sydenham T.V."/>
            <person name="Hasman H."/>
            <person name="Justesen U.S."/>
        </authorList>
    </citation>
    <scope>NUCLEOTIDE SEQUENCE [LARGE SCALE GENOMIC DNA]</scope>
    <source>
        <strain evidence="1 3">OUH 334697</strain>
    </source>
</reference>
<dbReference type="EMBL" id="JPIU01000038">
    <property type="protein sequence ID" value="KIO45030.1"/>
    <property type="molecule type" value="Genomic_DNA"/>
</dbReference>
<proteinExistence type="predicted"/>
<evidence type="ECO:0000313" key="1">
    <source>
        <dbReference type="EMBL" id="KIO43319.1"/>
    </source>
</evidence>
<evidence type="ECO:0000313" key="2">
    <source>
        <dbReference type="EMBL" id="KIO45030.1"/>
    </source>
</evidence>
<reference evidence="2 4" key="1">
    <citation type="submission" date="2014-07" db="EMBL/GenBank/DDBJ databases">
        <title>Porphyromonadaceae bacterium OUH 308042 = ATCC BAA-2681 = DSM 28342 draft genome.</title>
        <authorList>
            <person name="Sydenham T.V."/>
            <person name="Hasman H."/>
            <person name="Justensen U.S."/>
        </authorList>
    </citation>
    <scope>NUCLEOTIDE SEQUENCE [LARGE SCALE GENOMIC DNA]</scope>
    <source>
        <strain evidence="2 4">OUH 308042</strain>
    </source>
</reference>
<name>A0A0C3R5L7_9PORP</name>
<comment type="caution">
    <text evidence="2">The sequence shown here is derived from an EMBL/GenBank/DDBJ whole genome shotgun (WGS) entry which is preliminary data.</text>
</comment>
<evidence type="ECO:0000313" key="4">
    <source>
        <dbReference type="Proteomes" id="UP000031980"/>
    </source>
</evidence>
<sequence length="128" mass="14323">MKNIGFVGLVIFLGMLLSCSKGEDSPYNSKNVEYAVGLSEDTIVLGQSVTVLAEINQPLSMSVYVEKKDKIQTYIGKIESPKGSLEWTPKREEVDWGENYIVVRVYYSSSHSISKYTPIYIKESVDGD</sequence>
<dbReference type="Proteomes" id="UP000031937">
    <property type="component" value="Unassembled WGS sequence"/>
</dbReference>
<dbReference type="Proteomes" id="UP000031980">
    <property type="component" value="Unassembled WGS sequence"/>
</dbReference>
<dbReference type="EMBL" id="JPIT01000032">
    <property type="protein sequence ID" value="KIO43319.1"/>
    <property type="molecule type" value="Genomic_DNA"/>
</dbReference>
<dbReference type="AlphaFoldDB" id="A0A0C3R5L7"/>
<keyword evidence="4" id="KW-1185">Reference proteome</keyword>
<dbReference type="PROSITE" id="PS51257">
    <property type="entry name" value="PROKAR_LIPOPROTEIN"/>
    <property type="match status" value="1"/>
</dbReference>